<gene>
    <name evidence="4" type="ORF">DS745_22630</name>
</gene>
<dbReference type="InterPro" id="IPR011006">
    <property type="entry name" value="CheY-like_superfamily"/>
</dbReference>
<comment type="caution">
    <text evidence="4">The sequence shown here is derived from an EMBL/GenBank/DDBJ whole genome shotgun (WGS) entry which is preliminary data.</text>
</comment>
<protein>
    <submittedName>
        <fullName evidence="4">DNA-binding response regulator</fullName>
    </submittedName>
</protein>
<keyword evidence="2" id="KW-0597">Phosphoprotein</keyword>
<organism evidence="4 5">
    <name type="scientific">Anaerobacillus alkaliphilus</name>
    <dbReference type="NCBI Taxonomy" id="1548597"/>
    <lineage>
        <taxon>Bacteria</taxon>
        <taxon>Bacillati</taxon>
        <taxon>Bacillota</taxon>
        <taxon>Bacilli</taxon>
        <taxon>Bacillales</taxon>
        <taxon>Bacillaceae</taxon>
        <taxon>Anaerobacillus</taxon>
    </lineage>
</organism>
<dbReference type="Gene3D" id="3.40.50.2300">
    <property type="match status" value="1"/>
</dbReference>
<dbReference type="InterPro" id="IPR001789">
    <property type="entry name" value="Sig_transdc_resp-reg_receiver"/>
</dbReference>
<evidence type="ECO:0000256" key="2">
    <source>
        <dbReference type="PROSITE-ProRule" id="PRU00169"/>
    </source>
</evidence>
<dbReference type="PANTHER" id="PTHR45526:SF1">
    <property type="entry name" value="TRANSCRIPTIONAL REGULATORY PROTEIN DCUR-RELATED"/>
    <property type="match status" value="1"/>
</dbReference>
<name>A0A4Q0VNY6_9BACI</name>
<keyword evidence="1" id="KW-0902">Two-component regulatory system</keyword>
<reference evidence="4 5" key="1">
    <citation type="journal article" date="2019" name="Int. J. Syst. Evol. Microbiol.">
        <title>Anaerobacillus alkaliphilus sp. nov., a novel alkaliphilic and moderately halophilic bacterium.</title>
        <authorList>
            <person name="Borsodi A.K."/>
            <person name="Aszalos J.M."/>
            <person name="Bihari P."/>
            <person name="Nagy I."/>
            <person name="Schumann P."/>
            <person name="Sproer C."/>
            <person name="Kovacs A.L."/>
            <person name="Boka K."/>
            <person name="Dobosy P."/>
            <person name="Ovari M."/>
            <person name="Szili-Kovacs T."/>
            <person name="Toth E."/>
        </authorList>
    </citation>
    <scope>NUCLEOTIDE SEQUENCE [LARGE SCALE GENOMIC DNA]</scope>
    <source>
        <strain evidence="4 5">B16-10</strain>
    </source>
</reference>
<dbReference type="Pfam" id="PF09339">
    <property type="entry name" value="HTH_IclR"/>
    <property type="match status" value="1"/>
</dbReference>
<dbReference type="SMART" id="SM00448">
    <property type="entry name" value="REC"/>
    <property type="match status" value="1"/>
</dbReference>
<dbReference type="GO" id="GO:0006355">
    <property type="term" value="P:regulation of DNA-templated transcription"/>
    <property type="evidence" value="ECO:0007669"/>
    <property type="project" value="InterPro"/>
</dbReference>
<dbReference type="SUPFAM" id="SSF46785">
    <property type="entry name" value="Winged helix' DNA-binding domain"/>
    <property type="match status" value="1"/>
</dbReference>
<evidence type="ECO:0000259" key="3">
    <source>
        <dbReference type="PROSITE" id="PS50110"/>
    </source>
</evidence>
<dbReference type="OrthoDB" id="9759232at2"/>
<evidence type="ECO:0000313" key="4">
    <source>
        <dbReference type="EMBL" id="RXI96756.1"/>
    </source>
</evidence>
<keyword evidence="4" id="KW-0238">DNA-binding</keyword>
<evidence type="ECO:0000313" key="5">
    <source>
        <dbReference type="Proteomes" id="UP000290649"/>
    </source>
</evidence>
<dbReference type="Proteomes" id="UP000290649">
    <property type="component" value="Unassembled WGS sequence"/>
</dbReference>
<accession>A0A4Q0VNY6</accession>
<sequence length="242" mass="27266">MKTILIIDDNEDIRYTLQEVCLFADYQPIVASNGKEGVQKFLEHQPDLILVDFHMPVMDGLITVRTIRQMDQATPIIVLTVDERQEIVEEFSQAGANDFALKPIKAPDIISRIKVHMRLAGLEMVLHKSDIQQSSSLASIPNNSATLSSVLEKAIVKGISKKTLYLIASYLSTQSVPQTIEVISNETGISYPTVHRYLNHLVEEGIVTIDNDYGKVGRPKNHYLWNNMYVNDMNLQQITKNA</sequence>
<feature type="domain" description="Response regulatory" evidence="3">
    <location>
        <begin position="3"/>
        <end position="117"/>
    </location>
</feature>
<dbReference type="Pfam" id="PF00072">
    <property type="entry name" value="Response_reg"/>
    <property type="match status" value="1"/>
</dbReference>
<dbReference type="InterPro" id="IPR051271">
    <property type="entry name" value="2C-system_Tx_regulators"/>
</dbReference>
<dbReference type="SUPFAM" id="SSF52172">
    <property type="entry name" value="CheY-like"/>
    <property type="match status" value="1"/>
</dbReference>
<dbReference type="InterPro" id="IPR005471">
    <property type="entry name" value="Tscrpt_reg_IclR_N"/>
</dbReference>
<dbReference type="InterPro" id="IPR036388">
    <property type="entry name" value="WH-like_DNA-bd_sf"/>
</dbReference>
<proteinExistence type="predicted"/>
<dbReference type="PANTHER" id="PTHR45526">
    <property type="entry name" value="TRANSCRIPTIONAL REGULATORY PROTEIN DPIA"/>
    <property type="match status" value="1"/>
</dbReference>
<dbReference type="AlphaFoldDB" id="A0A4Q0VNY6"/>
<dbReference type="EMBL" id="QOUX01000047">
    <property type="protein sequence ID" value="RXI96756.1"/>
    <property type="molecule type" value="Genomic_DNA"/>
</dbReference>
<feature type="modified residue" description="4-aspartylphosphate" evidence="2">
    <location>
        <position position="52"/>
    </location>
</feature>
<keyword evidence="5" id="KW-1185">Reference proteome</keyword>
<dbReference type="GO" id="GO:0003677">
    <property type="term" value="F:DNA binding"/>
    <property type="evidence" value="ECO:0007669"/>
    <property type="project" value="UniProtKB-KW"/>
</dbReference>
<dbReference type="InterPro" id="IPR036390">
    <property type="entry name" value="WH_DNA-bd_sf"/>
</dbReference>
<evidence type="ECO:0000256" key="1">
    <source>
        <dbReference type="ARBA" id="ARBA00023012"/>
    </source>
</evidence>
<dbReference type="GO" id="GO:0000156">
    <property type="term" value="F:phosphorelay response regulator activity"/>
    <property type="evidence" value="ECO:0007669"/>
    <property type="project" value="TreeGrafter"/>
</dbReference>
<dbReference type="Gene3D" id="1.10.10.10">
    <property type="entry name" value="Winged helix-like DNA-binding domain superfamily/Winged helix DNA-binding domain"/>
    <property type="match status" value="1"/>
</dbReference>
<dbReference type="CDD" id="cd17546">
    <property type="entry name" value="REC_hyHK_CKI1_RcsC-like"/>
    <property type="match status" value="1"/>
</dbReference>
<dbReference type="PROSITE" id="PS50110">
    <property type="entry name" value="RESPONSE_REGULATORY"/>
    <property type="match status" value="1"/>
</dbReference>